<dbReference type="EMBL" id="FNGS01000004">
    <property type="protein sequence ID" value="SDM01431.1"/>
    <property type="molecule type" value="Genomic_DNA"/>
</dbReference>
<name>A0A1G9PSH5_9BACT</name>
<proteinExistence type="predicted"/>
<sequence>MKDNVLIPGYLCNLFANSEVFVRKSKMDCTYFVAFCRKRKAQGYPIVAVWLAVLSTTTVQAQVFTTDLEHFWTTRDSVLATRDTTRQIELINRLYIGKASPGLAAFMRNKEELPGKWRAFITQNAESWLALKEKMPVVEAAAAEVKSQIRRFRTLYPDLRPAETYFLIGLGMQGGTVRGNLSLLFAEVILRDAAGPKDQLVFLAVHEYVHTQQKRPDFQKINVLTSCIREGACDFVASLVTGRPVAAGYSTYGLRHEQEVWEAFQKDMYTGNNDNWVSTGPNPALPAPDLGYFVGHQICEAYYRKSADKAAALKTIIELDYADPEAVSRFWRESGYKGGRR</sequence>
<dbReference type="AlphaFoldDB" id="A0A1G9PSH5"/>
<organism evidence="1 2">
    <name type="scientific">Siphonobacter aquaeclarae</name>
    <dbReference type="NCBI Taxonomy" id="563176"/>
    <lineage>
        <taxon>Bacteria</taxon>
        <taxon>Pseudomonadati</taxon>
        <taxon>Bacteroidota</taxon>
        <taxon>Cytophagia</taxon>
        <taxon>Cytophagales</taxon>
        <taxon>Cytophagaceae</taxon>
        <taxon>Siphonobacter</taxon>
    </lineage>
</organism>
<dbReference type="Proteomes" id="UP000198901">
    <property type="component" value="Unassembled WGS sequence"/>
</dbReference>
<keyword evidence="2" id="KW-1185">Reference proteome</keyword>
<accession>A0A1G9PSH5</accession>
<protein>
    <recommendedName>
        <fullName evidence="3">DUF2268 domain-containing protein</fullName>
    </recommendedName>
</protein>
<dbReference type="STRING" id="563176.SAMN04488090_2289"/>
<evidence type="ECO:0008006" key="3">
    <source>
        <dbReference type="Google" id="ProtNLM"/>
    </source>
</evidence>
<reference evidence="1 2" key="1">
    <citation type="submission" date="2016-10" db="EMBL/GenBank/DDBJ databases">
        <authorList>
            <person name="de Groot N.N."/>
        </authorList>
    </citation>
    <scope>NUCLEOTIDE SEQUENCE [LARGE SCALE GENOMIC DNA]</scope>
    <source>
        <strain evidence="1 2">DSM 21668</strain>
    </source>
</reference>
<gene>
    <name evidence="1" type="ORF">SAMN04488090_2289</name>
</gene>
<evidence type="ECO:0000313" key="1">
    <source>
        <dbReference type="EMBL" id="SDM01431.1"/>
    </source>
</evidence>
<evidence type="ECO:0000313" key="2">
    <source>
        <dbReference type="Proteomes" id="UP000198901"/>
    </source>
</evidence>